<comment type="caution">
    <text evidence="1">The sequence shown here is derived from an EMBL/GenBank/DDBJ whole genome shotgun (WGS) entry which is preliminary data.</text>
</comment>
<reference evidence="1 2" key="1">
    <citation type="submission" date="2024-01" db="EMBL/GenBank/DDBJ databases">
        <title>Genome analysis.</title>
        <authorList>
            <person name="Zhang K."/>
        </authorList>
    </citation>
    <scope>NUCLEOTIDE SEQUENCE [LARGE SCALE GENOMIC DNA]</scope>
    <source>
        <strain evidence="1 2">CGMCC 4.1753</strain>
    </source>
</reference>
<sequence>MPQHAQDTRVCRACDGFPTVAITTGGRHNDGSRILLRVECRTCQGTGRTSPASAAVAQSGR</sequence>
<keyword evidence="2" id="KW-1185">Reference proteome</keyword>
<evidence type="ECO:0008006" key="3">
    <source>
        <dbReference type="Google" id="ProtNLM"/>
    </source>
</evidence>
<gene>
    <name evidence="1" type="ORF">RFN57_23530</name>
</gene>
<evidence type="ECO:0000313" key="1">
    <source>
        <dbReference type="EMBL" id="MEC7055228.1"/>
    </source>
</evidence>
<organism evidence="1 2">
    <name type="scientific">Streptomyces violaceochromogenes</name>
    <dbReference type="NCBI Taxonomy" id="67377"/>
    <lineage>
        <taxon>Bacteria</taxon>
        <taxon>Bacillati</taxon>
        <taxon>Actinomycetota</taxon>
        <taxon>Actinomycetes</taxon>
        <taxon>Kitasatosporales</taxon>
        <taxon>Streptomycetaceae</taxon>
        <taxon>Streptomyces</taxon>
    </lineage>
</organism>
<dbReference type="Proteomes" id="UP001353952">
    <property type="component" value="Unassembled WGS sequence"/>
</dbReference>
<name>A0ABU6M0C1_9ACTN</name>
<dbReference type="EMBL" id="JAYXNZ010000002">
    <property type="protein sequence ID" value="MEC7055228.1"/>
    <property type="molecule type" value="Genomic_DNA"/>
</dbReference>
<accession>A0ABU6M0C1</accession>
<protein>
    <recommendedName>
        <fullName evidence="3">Molecular chaperone DnaJ</fullName>
    </recommendedName>
</protein>
<dbReference type="RefSeq" id="WP_191846586.1">
    <property type="nucleotide sequence ID" value="NZ_BMUO01000004.1"/>
</dbReference>
<evidence type="ECO:0000313" key="2">
    <source>
        <dbReference type="Proteomes" id="UP001353952"/>
    </source>
</evidence>
<proteinExistence type="predicted"/>